<dbReference type="PROSITE" id="PS51914">
    <property type="entry name" value="MRH"/>
    <property type="match status" value="1"/>
</dbReference>
<keyword evidence="10" id="KW-0333">Golgi apparatus</keyword>
<feature type="compositionally biased region" description="Basic and acidic residues" evidence="15">
    <location>
        <begin position="377"/>
        <end position="393"/>
    </location>
</feature>
<dbReference type="InterPro" id="IPR009011">
    <property type="entry name" value="Man6P_isomerase_rcpt-bd_dom_sf"/>
</dbReference>
<keyword evidence="20" id="KW-1185">Reference proteome</keyword>
<evidence type="ECO:0000313" key="20">
    <source>
        <dbReference type="Proteomes" id="UP000559256"/>
    </source>
</evidence>
<dbReference type="Proteomes" id="UP000559256">
    <property type="component" value="Unassembled WGS sequence"/>
</dbReference>
<evidence type="ECO:0000256" key="13">
    <source>
        <dbReference type="ARBA" id="ARBA00023157"/>
    </source>
</evidence>
<keyword evidence="11" id="KW-0496">Mitochondrion</keyword>
<dbReference type="GO" id="GO:0030659">
    <property type="term" value="C:cytoplasmic vesicle membrane"/>
    <property type="evidence" value="ECO:0007669"/>
    <property type="project" value="UniProtKB-SubCell"/>
</dbReference>
<dbReference type="OrthoDB" id="29460at2759"/>
<dbReference type="GO" id="GO:0000139">
    <property type="term" value="C:Golgi membrane"/>
    <property type="evidence" value="ECO:0007669"/>
    <property type="project" value="UniProtKB-SubCell"/>
</dbReference>
<feature type="transmembrane region" description="Helical" evidence="16">
    <location>
        <begin position="259"/>
        <end position="284"/>
    </location>
</feature>
<evidence type="ECO:0000256" key="1">
    <source>
        <dbReference type="ARBA" id="ARBA00004304"/>
    </source>
</evidence>
<evidence type="ECO:0000256" key="14">
    <source>
        <dbReference type="ARBA" id="ARBA00023329"/>
    </source>
</evidence>
<evidence type="ECO:0000313" key="19">
    <source>
        <dbReference type="EMBL" id="KAF5350756.1"/>
    </source>
</evidence>
<dbReference type="AlphaFoldDB" id="A0A8H5FVK2"/>
<gene>
    <name evidence="19" type="ORF">D9758_010342</name>
</gene>
<dbReference type="Pfam" id="PF09451">
    <property type="entry name" value="ATG27"/>
    <property type="match status" value="1"/>
</dbReference>
<reference evidence="19 20" key="1">
    <citation type="journal article" date="2020" name="ISME J.">
        <title>Uncovering the hidden diversity of litter-decomposition mechanisms in mushroom-forming fungi.</title>
        <authorList>
            <person name="Floudas D."/>
            <person name="Bentzer J."/>
            <person name="Ahren D."/>
            <person name="Johansson T."/>
            <person name="Persson P."/>
            <person name="Tunlid A."/>
        </authorList>
    </citation>
    <scope>NUCLEOTIDE SEQUENCE [LARGE SCALE GENOMIC DNA]</scope>
    <source>
        <strain evidence="19 20">CBS 291.85</strain>
    </source>
</reference>
<comment type="similarity">
    <text evidence="4">Belongs to the ATG27 family.</text>
</comment>
<keyword evidence="12 16" id="KW-0472">Membrane</keyword>
<keyword evidence="9" id="KW-0072">Autophagy</keyword>
<comment type="caution">
    <text evidence="19">The sequence shown here is derived from an EMBL/GenBank/DDBJ whole genome shotgun (WGS) entry which is preliminary data.</text>
</comment>
<evidence type="ECO:0000256" key="12">
    <source>
        <dbReference type="ARBA" id="ARBA00023136"/>
    </source>
</evidence>
<evidence type="ECO:0000256" key="3">
    <source>
        <dbReference type="ARBA" id="ARBA00004614"/>
    </source>
</evidence>
<evidence type="ECO:0000256" key="15">
    <source>
        <dbReference type="SAM" id="MobiDB-lite"/>
    </source>
</evidence>
<evidence type="ECO:0000256" key="6">
    <source>
        <dbReference type="ARBA" id="ARBA00022692"/>
    </source>
</evidence>
<feature type="region of interest" description="Disordered" evidence="15">
    <location>
        <begin position="320"/>
        <end position="393"/>
    </location>
</feature>
<keyword evidence="7 17" id="KW-0732">Signal</keyword>
<feature type="chain" id="PRO_5034964650" description="Autophagy-related protein 27" evidence="17">
    <location>
        <begin position="25"/>
        <end position="393"/>
    </location>
</feature>
<evidence type="ECO:0000256" key="17">
    <source>
        <dbReference type="SAM" id="SignalP"/>
    </source>
</evidence>
<sequence length="393" mass="43463">MSASMHFIVHLLLCLLLTLQHAAGAILKSPVEAQAAEQDQPCTFTIKAFKYDLCPLFHSLDAPFKIVKEEDTPPTITRKTYEIGLKSALKRDKTLPAESQCSDGTRICLIVSFTRPDRPSVPSQILQVIPIATTKDLTPKPKIGEKSHADDEHSPLLVTLHGGLYTNLRQKATFIFRCKPDSVEPSKPTIAWSFNGTHAFNWETQHACHEFVKPSPSTGDDETPDEPPDLPPADPDNDNESESGSGSGQPATATGHVSFLALLWCVVLVVLFLCTLSYLGVFSFRRTTRYLVRPLRTSSLGGPSASRLLRWAQQAGYTQENEYDDEYDYDNDDDGPGRSGSQFDSAFMNGEEIPLTPSPRKGTFGSEITTYGTGKAWGERERERERSSDHARS</sequence>
<protein>
    <recommendedName>
        <fullName evidence="5">Autophagy-related protein 27</fullName>
    </recommendedName>
</protein>
<dbReference type="EMBL" id="JAACJM010000073">
    <property type="protein sequence ID" value="KAF5350756.1"/>
    <property type="molecule type" value="Genomic_DNA"/>
</dbReference>
<evidence type="ECO:0000256" key="8">
    <source>
        <dbReference type="ARBA" id="ARBA00022989"/>
    </source>
</evidence>
<evidence type="ECO:0000256" key="4">
    <source>
        <dbReference type="ARBA" id="ARBA00005363"/>
    </source>
</evidence>
<dbReference type="InterPro" id="IPR044865">
    <property type="entry name" value="MRH_dom"/>
</dbReference>
<dbReference type="GO" id="GO:0006914">
    <property type="term" value="P:autophagy"/>
    <property type="evidence" value="ECO:0007669"/>
    <property type="project" value="UniProtKB-KW"/>
</dbReference>
<feature type="signal peptide" evidence="17">
    <location>
        <begin position="1"/>
        <end position="24"/>
    </location>
</feature>
<feature type="domain" description="MRH" evidence="18">
    <location>
        <begin position="40"/>
        <end position="210"/>
    </location>
</feature>
<evidence type="ECO:0000256" key="2">
    <source>
        <dbReference type="ARBA" id="ARBA00004358"/>
    </source>
</evidence>
<evidence type="ECO:0000256" key="7">
    <source>
        <dbReference type="ARBA" id="ARBA00022729"/>
    </source>
</evidence>
<name>A0A8H5FVK2_9AGAR</name>
<keyword evidence="14" id="KW-0968">Cytoplasmic vesicle</keyword>
<organism evidence="19 20">
    <name type="scientific">Tetrapyrgos nigripes</name>
    <dbReference type="NCBI Taxonomy" id="182062"/>
    <lineage>
        <taxon>Eukaryota</taxon>
        <taxon>Fungi</taxon>
        <taxon>Dikarya</taxon>
        <taxon>Basidiomycota</taxon>
        <taxon>Agaricomycotina</taxon>
        <taxon>Agaricomycetes</taxon>
        <taxon>Agaricomycetidae</taxon>
        <taxon>Agaricales</taxon>
        <taxon>Marasmiineae</taxon>
        <taxon>Marasmiaceae</taxon>
        <taxon>Tetrapyrgos</taxon>
    </lineage>
</organism>
<evidence type="ECO:0000256" key="11">
    <source>
        <dbReference type="ARBA" id="ARBA00023128"/>
    </source>
</evidence>
<dbReference type="SUPFAM" id="SSF50911">
    <property type="entry name" value="Mannose 6-phosphate receptor domain"/>
    <property type="match status" value="1"/>
</dbReference>
<dbReference type="GO" id="GO:0031966">
    <property type="term" value="C:mitochondrial membrane"/>
    <property type="evidence" value="ECO:0007669"/>
    <property type="project" value="UniProtKB-SubCell"/>
</dbReference>
<evidence type="ECO:0000256" key="9">
    <source>
        <dbReference type="ARBA" id="ARBA00023006"/>
    </source>
</evidence>
<dbReference type="Gene3D" id="2.70.130.10">
    <property type="entry name" value="Mannose-6-phosphate receptor binding domain"/>
    <property type="match status" value="1"/>
</dbReference>
<evidence type="ECO:0000259" key="18">
    <source>
        <dbReference type="PROSITE" id="PS51914"/>
    </source>
</evidence>
<accession>A0A8H5FVK2</accession>
<comment type="subcellular location">
    <subcellularLocation>
        <location evidence="2">Cytoplasmic vesicle membrane</location>
        <topology evidence="2">Single-pass type I membrane protein</topology>
    </subcellularLocation>
    <subcellularLocation>
        <location evidence="3">Golgi apparatus membrane</location>
        <topology evidence="3">Single-pass type I membrane protein</topology>
    </subcellularLocation>
    <subcellularLocation>
        <location evidence="1">Mitochondrion membrane</location>
        <topology evidence="1">Single-pass membrane protein</topology>
    </subcellularLocation>
</comment>
<evidence type="ECO:0000256" key="10">
    <source>
        <dbReference type="ARBA" id="ARBA00023034"/>
    </source>
</evidence>
<feature type="region of interest" description="Disordered" evidence="15">
    <location>
        <begin position="211"/>
        <end position="251"/>
    </location>
</feature>
<keyword evidence="13" id="KW-1015">Disulfide bond</keyword>
<feature type="compositionally biased region" description="Acidic residues" evidence="15">
    <location>
        <begin position="219"/>
        <end position="228"/>
    </location>
</feature>
<keyword evidence="8 16" id="KW-1133">Transmembrane helix</keyword>
<proteinExistence type="inferred from homology"/>
<keyword evidence="6 16" id="KW-0812">Transmembrane</keyword>
<feature type="compositionally biased region" description="Acidic residues" evidence="15">
    <location>
        <begin position="321"/>
        <end position="334"/>
    </location>
</feature>
<evidence type="ECO:0000256" key="5">
    <source>
        <dbReference type="ARBA" id="ARBA00013776"/>
    </source>
</evidence>
<evidence type="ECO:0000256" key="16">
    <source>
        <dbReference type="SAM" id="Phobius"/>
    </source>
</evidence>
<dbReference type="InterPro" id="IPR018939">
    <property type="entry name" value="Autophagy-rel_prot_27"/>
</dbReference>